<feature type="region of interest" description="Disordered" evidence="1">
    <location>
        <begin position="554"/>
        <end position="586"/>
    </location>
</feature>
<dbReference type="PANTHER" id="PTHR40050">
    <property type="entry name" value="INNER SPORE COAT PROTEIN H"/>
    <property type="match status" value="1"/>
</dbReference>
<gene>
    <name evidence="3" type="ORF">BCR43DRAFT_497969</name>
</gene>
<dbReference type="InParanoid" id="A0A1X2H325"/>
<evidence type="ECO:0000313" key="3">
    <source>
        <dbReference type="EMBL" id="ORY92212.1"/>
    </source>
</evidence>
<evidence type="ECO:0000256" key="2">
    <source>
        <dbReference type="SAM" id="SignalP"/>
    </source>
</evidence>
<evidence type="ECO:0000313" key="4">
    <source>
        <dbReference type="Proteomes" id="UP000242180"/>
    </source>
</evidence>
<dbReference type="Proteomes" id="UP000242180">
    <property type="component" value="Unassembled WGS sequence"/>
</dbReference>
<accession>A0A1X2H325</accession>
<name>A0A1X2H325_SYNRA</name>
<dbReference type="OrthoDB" id="10267127at2759"/>
<keyword evidence="4" id="KW-1185">Reference proteome</keyword>
<organism evidence="3 4">
    <name type="scientific">Syncephalastrum racemosum</name>
    <name type="common">Filamentous fungus</name>
    <dbReference type="NCBI Taxonomy" id="13706"/>
    <lineage>
        <taxon>Eukaryota</taxon>
        <taxon>Fungi</taxon>
        <taxon>Fungi incertae sedis</taxon>
        <taxon>Mucoromycota</taxon>
        <taxon>Mucoromycotina</taxon>
        <taxon>Mucoromycetes</taxon>
        <taxon>Mucorales</taxon>
        <taxon>Syncephalastraceae</taxon>
        <taxon>Syncephalastrum</taxon>
    </lineage>
</organism>
<sequence length="610" mass="66071">MRSSWLLAGKLLLAAAATTAAAADVQYSVVAFPGQSQGVAVSVDGQTHALTASQQNANLFQGSAPSGSSYQYILTGGSGDAPESTKRTLAQGATTTGNEFFNRSQTVYDVPSLPQAYNPIFPPLFTGMNKSNEVATILLQANMSGLQAILDNPTGDNKAVEVYNMTYISNKEIYSFTGASIKNSGQSTKDFGKQSYSIDLNKFSNSTTKSLLYGRTTIKLRAEETDPSFVREKLLMDCLAAAGAATLSGSWARLYVNGQAFGLFLMIDDASTHFIDDVLHGGNSSYPYTGVTYKGNAMSDTQEANLQYLGDDPTKYSADLYKAEDDGEQKLNKTNEMYPLIDLTKRIANATDLSSIVNVQHTLTHMAFNFLSGSWDGFWYQASNYYLNQDTKDNTWQVITYDFDETFGSNLENQSLIDCTYQDFRKPNAQKRPLQDTLVAQNASTLEDILKTVIKRFFKPSVIEPRLKAWQSMLREDIAWDRAIPAMSKGKAREWTVADFETNLFNTTKSVPGVLQWVQTRSAATAKQLNFDDKDDLPALGPYTGGTYGDGAVGADGVSPAGNSNSNGSGAGNGNGSSSSDTSDSSRTILSSHSTLVLLSLVSAVLSWAL</sequence>
<dbReference type="STRING" id="13706.A0A1X2H325"/>
<evidence type="ECO:0000256" key="1">
    <source>
        <dbReference type="SAM" id="MobiDB-lite"/>
    </source>
</evidence>
<dbReference type="PANTHER" id="PTHR40050:SF1">
    <property type="entry name" value="INNER SPORE COAT PROTEIN H"/>
    <property type="match status" value="1"/>
</dbReference>
<feature type="chain" id="PRO_5010857837" evidence="2">
    <location>
        <begin position="23"/>
        <end position="610"/>
    </location>
</feature>
<dbReference type="InterPro" id="IPR014867">
    <property type="entry name" value="Spore_coat_CotH_CotH2/3/7"/>
</dbReference>
<keyword evidence="2" id="KW-0732">Signal</keyword>
<feature type="compositionally biased region" description="Low complexity" evidence="1">
    <location>
        <begin position="576"/>
        <end position="586"/>
    </location>
</feature>
<dbReference type="OMA" id="INNEPYG"/>
<dbReference type="Pfam" id="PF08757">
    <property type="entry name" value="CotH"/>
    <property type="match status" value="1"/>
</dbReference>
<feature type="signal peptide" evidence="2">
    <location>
        <begin position="1"/>
        <end position="22"/>
    </location>
</feature>
<reference evidence="3 4" key="1">
    <citation type="submission" date="2016-07" db="EMBL/GenBank/DDBJ databases">
        <title>Pervasive Adenine N6-methylation of Active Genes in Fungi.</title>
        <authorList>
            <consortium name="DOE Joint Genome Institute"/>
            <person name="Mondo S.J."/>
            <person name="Dannebaum R.O."/>
            <person name="Kuo R.C."/>
            <person name="Labutti K."/>
            <person name="Haridas S."/>
            <person name="Kuo A."/>
            <person name="Salamov A."/>
            <person name="Ahrendt S.R."/>
            <person name="Lipzen A."/>
            <person name="Sullivan W."/>
            <person name="Andreopoulos W.B."/>
            <person name="Clum A."/>
            <person name="Lindquist E."/>
            <person name="Daum C."/>
            <person name="Ramamoorthy G.K."/>
            <person name="Gryganskyi A."/>
            <person name="Culley D."/>
            <person name="Magnuson J.K."/>
            <person name="James T.Y."/>
            <person name="O'Malley M.A."/>
            <person name="Stajich J.E."/>
            <person name="Spatafora J.W."/>
            <person name="Visel A."/>
            <person name="Grigoriev I.V."/>
        </authorList>
    </citation>
    <scope>NUCLEOTIDE SEQUENCE [LARGE SCALE GENOMIC DNA]</scope>
    <source>
        <strain evidence="3 4">NRRL 2496</strain>
    </source>
</reference>
<feature type="compositionally biased region" description="Low complexity" evidence="1">
    <location>
        <begin position="557"/>
        <end position="568"/>
    </location>
</feature>
<proteinExistence type="predicted"/>
<comment type="caution">
    <text evidence="3">The sequence shown here is derived from an EMBL/GenBank/DDBJ whole genome shotgun (WGS) entry which is preliminary data.</text>
</comment>
<dbReference type="AlphaFoldDB" id="A0A1X2H325"/>
<dbReference type="EMBL" id="MCGN01000010">
    <property type="protein sequence ID" value="ORY92212.1"/>
    <property type="molecule type" value="Genomic_DNA"/>
</dbReference>
<protein>
    <submittedName>
        <fullName evidence="3">Coth protein-domain-containing protein</fullName>
    </submittedName>
</protein>